<name>A0A2H0KCB6_9BACT</name>
<evidence type="ECO:0008006" key="4">
    <source>
        <dbReference type="Google" id="ProtNLM"/>
    </source>
</evidence>
<evidence type="ECO:0000313" key="3">
    <source>
        <dbReference type="Proteomes" id="UP000229342"/>
    </source>
</evidence>
<dbReference type="AlphaFoldDB" id="A0A2H0KCB6"/>
<keyword evidence="1" id="KW-1133">Transmembrane helix</keyword>
<protein>
    <recommendedName>
        <fullName evidence="4">Transmembrane protein</fullName>
    </recommendedName>
</protein>
<evidence type="ECO:0000313" key="2">
    <source>
        <dbReference type="EMBL" id="PIQ68896.1"/>
    </source>
</evidence>
<dbReference type="Proteomes" id="UP000229342">
    <property type="component" value="Unassembled WGS sequence"/>
</dbReference>
<comment type="caution">
    <text evidence="2">The sequence shown here is derived from an EMBL/GenBank/DDBJ whole genome shotgun (WGS) entry which is preliminary data.</text>
</comment>
<feature type="transmembrane region" description="Helical" evidence="1">
    <location>
        <begin position="48"/>
        <end position="67"/>
    </location>
</feature>
<organism evidence="2 3">
    <name type="scientific">Candidatus Taylorbacteria bacterium CG11_big_fil_rev_8_21_14_0_20_46_11</name>
    <dbReference type="NCBI Taxonomy" id="1975025"/>
    <lineage>
        <taxon>Bacteria</taxon>
        <taxon>Candidatus Tayloriibacteriota</taxon>
    </lineage>
</organism>
<gene>
    <name evidence="2" type="ORF">COV91_01650</name>
</gene>
<keyword evidence="1" id="KW-0472">Membrane</keyword>
<accession>A0A2H0KCB6</accession>
<evidence type="ECO:0000256" key="1">
    <source>
        <dbReference type="SAM" id="Phobius"/>
    </source>
</evidence>
<proteinExistence type="predicted"/>
<dbReference type="EMBL" id="PCVG01000019">
    <property type="protein sequence ID" value="PIQ68896.1"/>
    <property type="molecule type" value="Genomic_DNA"/>
</dbReference>
<keyword evidence="1" id="KW-0812">Transmembrane</keyword>
<feature type="transmembrane region" description="Helical" evidence="1">
    <location>
        <begin position="6"/>
        <end position="28"/>
    </location>
</feature>
<sequence>MEEMYTNLALACLFLSFAFVFGGIAFLIVAKRCSFSERHRAKERKKQVWATVSFAFAVIALFTAYVMQNS</sequence>
<reference evidence="2 3" key="1">
    <citation type="submission" date="2017-09" db="EMBL/GenBank/DDBJ databases">
        <title>Depth-based differentiation of microbial function through sediment-hosted aquifers and enrichment of novel symbionts in the deep terrestrial subsurface.</title>
        <authorList>
            <person name="Probst A.J."/>
            <person name="Ladd B."/>
            <person name="Jarett J.K."/>
            <person name="Geller-Mcgrath D.E."/>
            <person name="Sieber C.M."/>
            <person name="Emerson J.B."/>
            <person name="Anantharaman K."/>
            <person name="Thomas B.C."/>
            <person name="Malmstrom R."/>
            <person name="Stieglmeier M."/>
            <person name="Klingl A."/>
            <person name="Woyke T."/>
            <person name="Ryan C.M."/>
            <person name="Banfield J.F."/>
        </authorList>
    </citation>
    <scope>NUCLEOTIDE SEQUENCE [LARGE SCALE GENOMIC DNA]</scope>
    <source>
        <strain evidence="2">CG11_big_fil_rev_8_21_14_0_20_46_11</strain>
    </source>
</reference>